<feature type="transmembrane region" description="Helical" evidence="2">
    <location>
        <begin position="155"/>
        <end position="182"/>
    </location>
</feature>
<feature type="transmembrane region" description="Helical" evidence="2">
    <location>
        <begin position="341"/>
        <end position="360"/>
    </location>
</feature>
<feature type="transmembrane region" description="Helical" evidence="2">
    <location>
        <begin position="194"/>
        <end position="220"/>
    </location>
</feature>
<dbReference type="Proteomes" id="UP001150259">
    <property type="component" value="Unassembled WGS sequence"/>
</dbReference>
<keyword evidence="4" id="KW-1185">Reference proteome</keyword>
<keyword evidence="2" id="KW-0472">Membrane</keyword>
<evidence type="ECO:0000313" key="4">
    <source>
        <dbReference type="Proteomes" id="UP001150259"/>
    </source>
</evidence>
<comment type="caution">
    <text evidence="3">The sequence shown here is derived from an EMBL/GenBank/DDBJ whole genome shotgun (WGS) entry which is preliminary data.</text>
</comment>
<dbReference type="EMBL" id="JAPFQL010000065">
    <property type="protein sequence ID" value="MDC5698385.1"/>
    <property type="molecule type" value="Genomic_DNA"/>
</dbReference>
<evidence type="ECO:0000313" key="3">
    <source>
        <dbReference type="EMBL" id="MDC5698385.1"/>
    </source>
</evidence>
<evidence type="ECO:0000256" key="1">
    <source>
        <dbReference type="SAM" id="Coils"/>
    </source>
</evidence>
<reference evidence="3 4" key="1">
    <citation type="submission" date="2022-11" db="EMBL/GenBank/DDBJ databases">
        <title>Anaerobic phenanthrene biodegradation by a DNRA strain PheN6.</title>
        <authorList>
            <person name="Zhang Z."/>
        </authorList>
    </citation>
    <scope>NUCLEOTIDE SEQUENCE [LARGE SCALE GENOMIC DNA]</scope>
    <source>
        <strain evidence="3 4">PheN6</strain>
    </source>
</reference>
<feature type="coiled-coil region" evidence="1">
    <location>
        <begin position="67"/>
        <end position="105"/>
    </location>
</feature>
<feature type="transmembrane region" description="Helical" evidence="2">
    <location>
        <begin position="244"/>
        <end position="265"/>
    </location>
</feature>
<gene>
    <name evidence="3" type="ORF">OO014_14090</name>
</gene>
<evidence type="ECO:0000256" key="2">
    <source>
        <dbReference type="SAM" id="Phobius"/>
    </source>
</evidence>
<keyword evidence="2" id="KW-1133">Transmembrane helix</keyword>
<name>A0ABT5GKG2_9MICO</name>
<feature type="transmembrane region" description="Helical" evidence="2">
    <location>
        <begin position="42"/>
        <end position="59"/>
    </location>
</feature>
<organism evidence="3 4">
    <name type="scientific">Intrasporangium calvum</name>
    <dbReference type="NCBI Taxonomy" id="53358"/>
    <lineage>
        <taxon>Bacteria</taxon>
        <taxon>Bacillati</taxon>
        <taxon>Actinomycetota</taxon>
        <taxon>Actinomycetes</taxon>
        <taxon>Micrococcales</taxon>
        <taxon>Intrasporangiaceae</taxon>
        <taxon>Intrasporangium</taxon>
    </lineage>
</organism>
<sequence length="366" mass="39261">MSHTLITPDAQSTSQVRPKGTSFPGLVGVELRRLWWRRLTKAVLVAVVAVTGLMVYNAYNSSSPETLAQRLEQYEAMRADMEQQKKEMEANLPQMIAKCEEAQAAERERSGDASIDFQCEQVGVFQSPTMEEMGIALPLADTIIANLAPYAGFTYAFLVLLLMGSFVAAEFVTGSLGNWLTFKPQRVRVALSKLIAAGLGSAVLAGLGLALLVVGARLVATLNRPGADLTLPEPPPLDDSVPELILRVLAVAVGTAVLGAALALLIRHTAGLVGLVLGYLVVVEFIAVSALFGGRLTPWTVVANLQAFLNKGHEYMAESCTTVAGELSCGYRTQVVSYTHGWVYLLVLVGVVTTAAVLVFRRRDVT</sequence>
<keyword evidence="2" id="KW-0812">Transmembrane</keyword>
<dbReference type="RefSeq" id="WP_272462958.1">
    <property type="nucleotide sequence ID" value="NZ_JAPFQL010000065.1"/>
</dbReference>
<keyword evidence="1" id="KW-0175">Coiled coil</keyword>
<protein>
    <submittedName>
        <fullName evidence="3">Uncharacterized protein</fullName>
    </submittedName>
</protein>
<accession>A0ABT5GKG2</accession>
<proteinExistence type="predicted"/>
<feature type="transmembrane region" description="Helical" evidence="2">
    <location>
        <begin position="272"/>
        <end position="292"/>
    </location>
</feature>